<reference evidence="1" key="1">
    <citation type="submission" date="2022-07" db="EMBL/GenBank/DDBJ databases">
        <title>Phylogenomic reconstructions and comparative analyses of Kickxellomycotina fungi.</title>
        <authorList>
            <person name="Reynolds N.K."/>
            <person name="Stajich J.E."/>
            <person name="Barry K."/>
            <person name="Grigoriev I.V."/>
            <person name="Crous P."/>
            <person name="Smith M.E."/>
        </authorList>
    </citation>
    <scope>NUCLEOTIDE SEQUENCE</scope>
    <source>
        <strain evidence="1">CBS 190363</strain>
    </source>
</reference>
<gene>
    <name evidence="1" type="ORF">IWW38_004726</name>
</gene>
<dbReference type="Proteomes" id="UP001139981">
    <property type="component" value="Unassembled WGS sequence"/>
</dbReference>
<name>A0ACC1LXQ1_9FUNG</name>
<sequence>MSLLRRATSPLDGRKRRSLGLGIVLSNNGGAQNSSRSHPEEPAGTGSDRLASGIYSFFHKVSTGITSFMTTEIDEAESADGSSSRLQRTSRKTQLEDMLESYYLSQGRSVPDWVYFPPPDPPASAQLDEKSQGTSDVLVGKMPAYVPASSQPSIKNGGGDYSEEAEQQCSTAKSKRSSSTSGALKSFTRLNISRLARAQFSLGGGANSSSTSTGDGPGLAQARSAHDSGFNSTPVRSPRGGGGRRDVETHAPNIDVHIVESRNTSPVGSIQMYSSSAAACPTTPGADVSSMSLQVPFDSDLTMARSDSGNISPGAKSPNLIKRSLTLDRWRRKDNNNVKKSQASSPISLASLMPNSSSNKVESTPGPSSTLLKPNHQPSLSFDTSDSLGLGKPQLTASKSEPFKPDSSNPSVRSKFSVKLRHRPGLSKRGKAATQQLPEPPSVDDLVGAGRAAADTSTSKHVIPGAGKVKRLFSRRKSNYEHK</sequence>
<organism evidence="1 2">
    <name type="scientific">Coemansia aciculifera</name>
    <dbReference type="NCBI Taxonomy" id="417176"/>
    <lineage>
        <taxon>Eukaryota</taxon>
        <taxon>Fungi</taxon>
        <taxon>Fungi incertae sedis</taxon>
        <taxon>Zoopagomycota</taxon>
        <taxon>Kickxellomycotina</taxon>
        <taxon>Kickxellomycetes</taxon>
        <taxon>Kickxellales</taxon>
        <taxon>Kickxellaceae</taxon>
        <taxon>Coemansia</taxon>
    </lineage>
</organism>
<proteinExistence type="predicted"/>
<protein>
    <submittedName>
        <fullName evidence="1">Uncharacterized protein</fullName>
    </submittedName>
</protein>
<dbReference type="EMBL" id="JANBVB010001846">
    <property type="protein sequence ID" value="KAJ2889415.1"/>
    <property type="molecule type" value="Genomic_DNA"/>
</dbReference>
<comment type="caution">
    <text evidence="1">The sequence shown here is derived from an EMBL/GenBank/DDBJ whole genome shotgun (WGS) entry which is preliminary data.</text>
</comment>
<accession>A0ACC1LXQ1</accession>
<evidence type="ECO:0000313" key="1">
    <source>
        <dbReference type="EMBL" id="KAJ2889415.1"/>
    </source>
</evidence>
<evidence type="ECO:0000313" key="2">
    <source>
        <dbReference type="Proteomes" id="UP001139981"/>
    </source>
</evidence>
<keyword evidence="2" id="KW-1185">Reference proteome</keyword>